<dbReference type="Gene3D" id="1.10.260.40">
    <property type="entry name" value="lambda repressor-like DNA-binding domains"/>
    <property type="match status" value="1"/>
</dbReference>
<evidence type="ECO:0000313" key="5">
    <source>
        <dbReference type="EMBL" id="SEA61687.1"/>
    </source>
</evidence>
<keyword evidence="6" id="KW-1185">Reference proteome</keyword>
<evidence type="ECO:0000256" key="2">
    <source>
        <dbReference type="ARBA" id="ARBA00023125"/>
    </source>
</evidence>
<dbReference type="STRING" id="425514.SAMN05443550_104110"/>
<accession>A0A1H4CMX8</accession>
<keyword evidence="1" id="KW-0805">Transcription regulation</keyword>
<protein>
    <submittedName>
        <fullName evidence="5">Transcriptional regulator, LacI family</fullName>
    </submittedName>
</protein>
<evidence type="ECO:0000256" key="1">
    <source>
        <dbReference type="ARBA" id="ARBA00023015"/>
    </source>
</evidence>
<dbReference type="PANTHER" id="PTHR30146:SF109">
    <property type="entry name" value="HTH-TYPE TRANSCRIPTIONAL REGULATOR GALS"/>
    <property type="match status" value="1"/>
</dbReference>
<reference evidence="5 6" key="1">
    <citation type="submission" date="2016-10" db="EMBL/GenBank/DDBJ databases">
        <authorList>
            <person name="de Groot N.N."/>
        </authorList>
    </citation>
    <scope>NUCLEOTIDE SEQUENCE [LARGE SCALE GENOMIC DNA]</scope>
    <source>
        <strain evidence="5 6">DSM 19033</strain>
    </source>
</reference>
<proteinExistence type="predicted"/>
<sequence length="337" mass="37451">MKRITIKDLARHLLLSTSTVSRALVNDQHIHPETRAKVLEAARKFGYKRNPAALNLKYGLSKNIGLVVPEMVTPFSSKVLRGIQNILYPLGYRIIITESDEDPHRERENLLLLEEFNVDGIIINLCDKKQNQEVHQQLLERGIPLVFFDRIPSGALEAPQVRVDDAKHAAAMVEHLIATGKKRIVHLKGPDNVLNSEERAGGYIGVMKKYGLYDPGLVIEAGGLSFDDGRKAAELLLKKAVDFDSLFAFTDTLAIGAMNFLLEKQILIPRDVSVSSFSGTELATMIYPQLTSVEPPLMRMGEMAANLILAKIEDIGAENKVVFLDAELKVRSSTQDK</sequence>
<dbReference type="GO" id="GO:0003700">
    <property type="term" value="F:DNA-binding transcription factor activity"/>
    <property type="evidence" value="ECO:0007669"/>
    <property type="project" value="TreeGrafter"/>
</dbReference>
<dbReference type="InterPro" id="IPR028082">
    <property type="entry name" value="Peripla_BP_I"/>
</dbReference>
<dbReference type="RefSeq" id="WP_090556258.1">
    <property type="nucleotide sequence ID" value="NZ_FNRA01000004.1"/>
</dbReference>
<dbReference type="Pfam" id="PF00532">
    <property type="entry name" value="Peripla_BP_1"/>
    <property type="match status" value="1"/>
</dbReference>
<dbReference type="InterPro" id="IPR010982">
    <property type="entry name" value="Lambda_DNA-bd_dom_sf"/>
</dbReference>
<evidence type="ECO:0000256" key="3">
    <source>
        <dbReference type="ARBA" id="ARBA00023163"/>
    </source>
</evidence>
<dbReference type="Gene3D" id="3.40.50.2300">
    <property type="match status" value="2"/>
</dbReference>
<name>A0A1H4CMX8_9SPHI</name>
<dbReference type="SMART" id="SM00354">
    <property type="entry name" value="HTH_LACI"/>
    <property type="match status" value="1"/>
</dbReference>
<dbReference type="InterPro" id="IPR000843">
    <property type="entry name" value="HTH_LacI"/>
</dbReference>
<dbReference type="CDD" id="cd06267">
    <property type="entry name" value="PBP1_LacI_sugar_binding-like"/>
    <property type="match status" value="1"/>
</dbReference>
<dbReference type="EMBL" id="FNRA01000004">
    <property type="protein sequence ID" value="SEA61687.1"/>
    <property type="molecule type" value="Genomic_DNA"/>
</dbReference>
<gene>
    <name evidence="5" type="ORF">SAMN05443550_104110</name>
</gene>
<dbReference type="AlphaFoldDB" id="A0A1H4CMX8"/>
<dbReference type="Pfam" id="PF00356">
    <property type="entry name" value="LacI"/>
    <property type="match status" value="1"/>
</dbReference>
<dbReference type="InterPro" id="IPR001761">
    <property type="entry name" value="Peripla_BP/Lac1_sug-bd_dom"/>
</dbReference>
<dbReference type="PROSITE" id="PS50932">
    <property type="entry name" value="HTH_LACI_2"/>
    <property type="match status" value="1"/>
</dbReference>
<dbReference type="SUPFAM" id="SSF53822">
    <property type="entry name" value="Periplasmic binding protein-like I"/>
    <property type="match status" value="1"/>
</dbReference>
<evidence type="ECO:0000313" key="6">
    <source>
        <dbReference type="Proteomes" id="UP000198850"/>
    </source>
</evidence>
<evidence type="ECO:0000259" key="4">
    <source>
        <dbReference type="PROSITE" id="PS50932"/>
    </source>
</evidence>
<dbReference type="SUPFAM" id="SSF47413">
    <property type="entry name" value="lambda repressor-like DNA-binding domains"/>
    <property type="match status" value="1"/>
</dbReference>
<organism evidence="5 6">
    <name type="scientific">Pedobacter hartonius</name>
    <dbReference type="NCBI Taxonomy" id="425514"/>
    <lineage>
        <taxon>Bacteria</taxon>
        <taxon>Pseudomonadati</taxon>
        <taxon>Bacteroidota</taxon>
        <taxon>Sphingobacteriia</taxon>
        <taxon>Sphingobacteriales</taxon>
        <taxon>Sphingobacteriaceae</taxon>
        <taxon>Pedobacter</taxon>
    </lineage>
</organism>
<keyword evidence="2" id="KW-0238">DNA-binding</keyword>
<keyword evidence="3" id="KW-0804">Transcription</keyword>
<dbReference type="GO" id="GO:0000976">
    <property type="term" value="F:transcription cis-regulatory region binding"/>
    <property type="evidence" value="ECO:0007669"/>
    <property type="project" value="TreeGrafter"/>
</dbReference>
<dbReference type="CDD" id="cd01392">
    <property type="entry name" value="HTH_LacI"/>
    <property type="match status" value="1"/>
</dbReference>
<dbReference type="Proteomes" id="UP000198850">
    <property type="component" value="Unassembled WGS sequence"/>
</dbReference>
<dbReference type="PANTHER" id="PTHR30146">
    <property type="entry name" value="LACI-RELATED TRANSCRIPTIONAL REPRESSOR"/>
    <property type="match status" value="1"/>
</dbReference>
<dbReference type="OrthoDB" id="9803256at2"/>
<feature type="domain" description="HTH lacI-type" evidence="4">
    <location>
        <begin position="4"/>
        <end position="58"/>
    </location>
</feature>